<keyword evidence="2" id="KW-1185">Reference proteome</keyword>
<proteinExistence type="predicted"/>
<evidence type="ECO:0000313" key="1">
    <source>
        <dbReference type="EMBL" id="KAJ0218712.1"/>
    </source>
</evidence>
<organism evidence="1 2">
    <name type="scientific">Lactuca sativa</name>
    <name type="common">Garden lettuce</name>
    <dbReference type="NCBI Taxonomy" id="4236"/>
    <lineage>
        <taxon>Eukaryota</taxon>
        <taxon>Viridiplantae</taxon>
        <taxon>Streptophyta</taxon>
        <taxon>Embryophyta</taxon>
        <taxon>Tracheophyta</taxon>
        <taxon>Spermatophyta</taxon>
        <taxon>Magnoliopsida</taxon>
        <taxon>eudicotyledons</taxon>
        <taxon>Gunneridae</taxon>
        <taxon>Pentapetalae</taxon>
        <taxon>asterids</taxon>
        <taxon>campanulids</taxon>
        <taxon>Asterales</taxon>
        <taxon>Asteraceae</taxon>
        <taxon>Cichorioideae</taxon>
        <taxon>Cichorieae</taxon>
        <taxon>Lactucinae</taxon>
        <taxon>Lactuca</taxon>
    </lineage>
</organism>
<accession>A0A9R1W9C3</accession>
<protein>
    <submittedName>
        <fullName evidence="1">Uncharacterized protein</fullName>
    </submittedName>
</protein>
<comment type="caution">
    <text evidence="1">The sequence shown here is derived from an EMBL/GenBank/DDBJ whole genome shotgun (WGS) entry which is preliminary data.</text>
</comment>
<sequence>MRKPKYHEKKLLKKVNFLEWKRDGGHIEAHVMHRYHVTVRDNYKKFLHLLLNPAIYLGLKMLKCIYNMGMIPSQKSLALCDQQ</sequence>
<dbReference type="AlphaFoldDB" id="A0A9R1W9C3"/>
<gene>
    <name evidence="1" type="ORF">LSAT_V11C300102210</name>
</gene>
<evidence type="ECO:0000313" key="2">
    <source>
        <dbReference type="Proteomes" id="UP000235145"/>
    </source>
</evidence>
<dbReference type="Proteomes" id="UP000235145">
    <property type="component" value="Unassembled WGS sequence"/>
</dbReference>
<name>A0A9R1W9C3_LACSA</name>
<dbReference type="EMBL" id="NBSK02000003">
    <property type="protein sequence ID" value="KAJ0218712.1"/>
    <property type="molecule type" value="Genomic_DNA"/>
</dbReference>
<reference evidence="1 2" key="1">
    <citation type="journal article" date="2017" name="Nat. Commun.">
        <title>Genome assembly with in vitro proximity ligation data and whole-genome triplication in lettuce.</title>
        <authorList>
            <person name="Reyes-Chin-Wo S."/>
            <person name="Wang Z."/>
            <person name="Yang X."/>
            <person name="Kozik A."/>
            <person name="Arikit S."/>
            <person name="Song C."/>
            <person name="Xia L."/>
            <person name="Froenicke L."/>
            <person name="Lavelle D.O."/>
            <person name="Truco M.J."/>
            <person name="Xia R."/>
            <person name="Zhu S."/>
            <person name="Xu C."/>
            <person name="Xu H."/>
            <person name="Xu X."/>
            <person name="Cox K."/>
            <person name="Korf I."/>
            <person name="Meyers B.C."/>
            <person name="Michelmore R.W."/>
        </authorList>
    </citation>
    <scope>NUCLEOTIDE SEQUENCE [LARGE SCALE GENOMIC DNA]</scope>
    <source>
        <strain evidence="2">cv. Salinas</strain>
        <tissue evidence="1">Seedlings</tissue>
    </source>
</reference>